<evidence type="ECO:0000256" key="5">
    <source>
        <dbReference type="ARBA" id="ARBA00022777"/>
    </source>
</evidence>
<dbReference type="CDD" id="cd14014">
    <property type="entry name" value="STKc_PknB_like"/>
    <property type="match status" value="1"/>
</dbReference>
<keyword evidence="11" id="KW-1133">Transmembrane helix</keyword>
<dbReference type="Pfam" id="PF00069">
    <property type="entry name" value="Pkinase"/>
    <property type="match status" value="1"/>
</dbReference>
<dbReference type="Gene3D" id="1.10.510.10">
    <property type="entry name" value="Transferase(Phosphotransferase) domain 1"/>
    <property type="match status" value="1"/>
</dbReference>
<dbReference type="Gene3D" id="3.30.200.20">
    <property type="entry name" value="Phosphorylase Kinase, domain 1"/>
    <property type="match status" value="1"/>
</dbReference>
<dbReference type="SUPFAM" id="SSF56112">
    <property type="entry name" value="Protein kinase-like (PK-like)"/>
    <property type="match status" value="1"/>
</dbReference>
<sequence length="655" mass="71934">MHLLLAFLLVLLTAALAVRLPPFPLFLLLSLLSGGAWVLGARLEALLPALALPLGFLLAPRLLLPRRRRTKAKAKSPRREKRPTGASEETQPLSERYEILEKVGIGGMATVYKAKDRKTGRLVALKVPQERFVGDPRFVRRFHREAEVLARMDHPNIVKVYDHGQLDGVHYIAMEFLEGEGLDKLIEERRLTLRQAAAILARVADALKHIHAQGIVHRDIKPGNIMVLKGALKEDGVDPRGVRLMDFGIAAGKVLTRLTITGARIGTPVYMSPEQAKGQKLDHRSDIYSLGIVLYEALTGQPPFSGGYETVIHQQIFQMPTPPKQLRPEIPQGLSDLVLRMLEKDPAKRPPLEEVIALLEGPWEEEKGLPQPHYLLVAVEAKKGTVRLLSLEGTPARMLSGIGSAPGHFSAPPLAVAADGEGGIWVAVFEHGSKLLHRFSPEGKLLLSAGPYGMKPGELLFPVGLAFAGGSLFVLDGETATITRFAQDGTYLARFGGQGPGRGTFQDPKALVATREHLFVLDYGNRQVQRLTLEGQYLSRYAFRKGRESQELRLLGGVGAEGERLYLADLEAQKIRVLDLSGTLLFSYDLPREEGEDPMALVDLLPWQGVLYLARRGGQRIHRLALPKGEPLPPLPVYAPLRGLALFQTGVLAKA</sequence>
<dbReference type="Proteomes" id="UP000000211">
    <property type="component" value="Chromosome"/>
</dbReference>
<dbReference type="SMART" id="SM00220">
    <property type="entry name" value="S_TKc"/>
    <property type="match status" value="1"/>
</dbReference>
<dbReference type="PANTHER" id="PTHR43289:SF6">
    <property type="entry name" value="SERINE_THREONINE-PROTEIN KINASE NEKL-3"/>
    <property type="match status" value="1"/>
</dbReference>
<organism evidence="13 14">
    <name type="scientific">Thermus oshimai JL-2</name>
    <dbReference type="NCBI Taxonomy" id="751945"/>
    <lineage>
        <taxon>Bacteria</taxon>
        <taxon>Thermotogati</taxon>
        <taxon>Deinococcota</taxon>
        <taxon>Deinococci</taxon>
        <taxon>Thermales</taxon>
        <taxon>Thermaceae</taxon>
        <taxon>Thermus</taxon>
    </lineage>
</organism>
<evidence type="ECO:0000256" key="11">
    <source>
        <dbReference type="SAM" id="Phobius"/>
    </source>
</evidence>
<dbReference type="STRING" id="751945.Theos_0350"/>
<evidence type="ECO:0000256" key="7">
    <source>
        <dbReference type="ARBA" id="ARBA00047899"/>
    </source>
</evidence>
<evidence type="ECO:0000313" key="14">
    <source>
        <dbReference type="Proteomes" id="UP000000211"/>
    </source>
</evidence>
<reference evidence="13 14" key="1">
    <citation type="journal article" date="2013" name="Genome Announc.">
        <title>Whole Genome Sequencing of Thermus oshimai JL-2 and Thermus thermophilus JL-18, Incomplete Denitrifiers from the United States Great Basin.</title>
        <authorList>
            <person name="Murugapiran S.K."/>
            <person name="Huntemann M."/>
            <person name="Wei C.L."/>
            <person name="Han J."/>
            <person name="Detter J.C."/>
            <person name="Han C.S."/>
            <person name="Erkkila T.H."/>
            <person name="Teshima H."/>
            <person name="Chen A."/>
            <person name="Kyrpides N."/>
            <person name="Mavrommatis K."/>
            <person name="Markowitz V."/>
            <person name="Szeto E."/>
            <person name="Ivanova N."/>
            <person name="Pagani I."/>
            <person name="Lam J."/>
            <person name="McDonald A.I."/>
            <person name="Dodsworth J.A."/>
            <person name="Pati A."/>
            <person name="Goodwin L."/>
            <person name="Peters L."/>
            <person name="Pitluck S."/>
            <person name="Woyke T."/>
            <person name="Hedlund B.P."/>
        </authorList>
    </citation>
    <scope>NUCLEOTIDE SEQUENCE</scope>
    <source>
        <strain evidence="13 14">JL-2</strain>
    </source>
</reference>
<evidence type="ECO:0000259" key="12">
    <source>
        <dbReference type="PROSITE" id="PS50011"/>
    </source>
</evidence>
<keyword evidence="11" id="KW-0472">Membrane</keyword>
<keyword evidence="11" id="KW-0812">Transmembrane</keyword>
<dbReference type="OrthoDB" id="9788659at2"/>
<dbReference type="PROSITE" id="PS00108">
    <property type="entry name" value="PROTEIN_KINASE_ST"/>
    <property type="match status" value="1"/>
</dbReference>
<dbReference type="PROSITE" id="PS00107">
    <property type="entry name" value="PROTEIN_KINASE_ATP"/>
    <property type="match status" value="1"/>
</dbReference>
<dbReference type="InterPro" id="IPR000719">
    <property type="entry name" value="Prot_kinase_dom"/>
</dbReference>
<dbReference type="eggNOG" id="COG0515">
    <property type="taxonomic scope" value="Bacteria"/>
</dbReference>
<keyword evidence="2 13" id="KW-0723">Serine/threonine-protein kinase</keyword>
<keyword evidence="6 9" id="KW-0067">ATP-binding</keyword>
<dbReference type="PANTHER" id="PTHR43289">
    <property type="entry name" value="MITOGEN-ACTIVATED PROTEIN KINASE KINASE KINASE 20-RELATED"/>
    <property type="match status" value="1"/>
</dbReference>
<dbReference type="CDD" id="cd05819">
    <property type="entry name" value="NHL"/>
    <property type="match status" value="1"/>
</dbReference>
<feature type="region of interest" description="Disordered" evidence="10">
    <location>
        <begin position="69"/>
        <end position="91"/>
    </location>
</feature>
<evidence type="ECO:0000256" key="2">
    <source>
        <dbReference type="ARBA" id="ARBA00022527"/>
    </source>
</evidence>
<dbReference type="KEGG" id="tos:Theos_0350"/>
<name>K7QY12_THEOS</name>
<dbReference type="InterPro" id="IPR011009">
    <property type="entry name" value="Kinase-like_dom_sf"/>
</dbReference>
<gene>
    <name evidence="13" type="ORF">Theos_0350</name>
</gene>
<feature type="compositionally biased region" description="Basic residues" evidence="10">
    <location>
        <begin position="69"/>
        <end position="81"/>
    </location>
</feature>
<evidence type="ECO:0000256" key="10">
    <source>
        <dbReference type="SAM" id="MobiDB-lite"/>
    </source>
</evidence>
<dbReference type="RefSeq" id="WP_016328622.1">
    <property type="nucleotide sequence ID" value="NC_019386.1"/>
</dbReference>
<evidence type="ECO:0000256" key="9">
    <source>
        <dbReference type="PROSITE-ProRule" id="PRU10141"/>
    </source>
</evidence>
<dbReference type="AlphaFoldDB" id="K7QY12"/>
<keyword evidence="4 9" id="KW-0547">Nucleotide-binding</keyword>
<keyword evidence="3" id="KW-0808">Transferase</keyword>
<evidence type="ECO:0000256" key="8">
    <source>
        <dbReference type="ARBA" id="ARBA00048679"/>
    </source>
</evidence>
<dbReference type="PROSITE" id="PS50011">
    <property type="entry name" value="PROTEIN_KINASE_DOM"/>
    <property type="match status" value="1"/>
</dbReference>
<dbReference type="GO" id="GO:0004674">
    <property type="term" value="F:protein serine/threonine kinase activity"/>
    <property type="evidence" value="ECO:0007669"/>
    <property type="project" value="UniProtKB-KW"/>
</dbReference>
<accession>K7QY12</accession>
<evidence type="ECO:0000256" key="1">
    <source>
        <dbReference type="ARBA" id="ARBA00012513"/>
    </source>
</evidence>
<evidence type="ECO:0000313" key="13">
    <source>
        <dbReference type="EMBL" id="AFV75425.1"/>
    </source>
</evidence>
<comment type="catalytic activity">
    <reaction evidence="8">
        <text>L-seryl-[protein] + ATP = O-phospho-L-seryl-[protein] + ADP + H(+)</text>
        <dbReference type="Rhea" id="RHEA:17989"/>
        <dbReference type="Rhea" id="RHEA-COMP:9863"/>
        <dbReference type="Rhea" id="RHEA-COMP:11604"/>
        <dbReference type="ChEBI" id="CHEBI:15378"/>
        <dbReference type="ChEBI" id="CHEBI:29999"/>
        <dbReference type="ChEBI" id="CHEBI:30616"/>
        <dbReference type="ChEBI" id="CHEBI:83421"/>
        <dbReference type="ChEBI" id="CHEBI:456216"/>
        <dbReference type="EC" id="2.7.11.1"/>
    </reaction>
</comment>
<feature type="transmembrane region" description="Helical" evidence="11">
    <location>
        <begin position="45"/>
        <end position="64"/>
    </location>
</feature>
<protein>
    <recommendedName>
        <fullName evidence="1">non-specific serine/threonine protein kinase</fullName>
        <ecNumber evidence="1">2.7.11.1</ecNumber>
    </recommendedName>
</protein>
<dbReference type="InterPro" id="IPR008271">
    <property type="entry name" value="Ser/Thr_kinase_AS"/>
</dbReference>
<keyword evidence="14" id="KW-1185">Reference proteome</keyword>
<dbReference type="eggNOG" id="COG3391">
    <property type="taxonomic scope" value="Bacteria"/>
</dbReference>
<dbReference type="EC" id="2.7.11.1" evidence="1"/>
<dbReference type="FunFam" id="1.10.510.10:FF:000021">
    <property type="entry name" value="Serine/threonine protein kinase"/>
    <property type="match status" value="1"/>
</dbReference>
<feature type="binding site" evidence="9">
    <location>
        <position position="126"/>
    </location>
    <ligand>
        <name>ATP</name>
        <dbReference type="ChEBI" id="CHEBI:30616"/>
    </ligand>
</feature>
<dbReference type="GO" id="GO:0005524">
    <property type="term" value="F:ATP binding"/>
    <property type="evidence" value="ECO:0007669"/>
    <property type="project" value="UniProtKB-UniRule"/>
</dbReference>
<dbReference type="HOGENOM" id="CLU_410349_0_0_0"/>
<comment type="catalytic activity">
    <reaction evidence="7">
        <text>L-threonyl-[protein] + ATP = O-phospho-L-threonyl-[protein] + ADP + H(+)</text>
        <dbReference type="Rhea" id="RHEA:46608"/>
        <dbReference type="Rhea" id="RHEA-COMP:11060"/>
        <dbReference type="Rhea" id="RHEA-COMP:11605"/>
        <dbReference type="ChEBI" id="CHEBI:15378"/>
        <dbReference type="ChEBI" id="CHEBI:30013"/>
        <dbReference type="ChEBI" id="CHEBI:30616"/>
        <dbReference type="ChEBI" id="CHEBI:61977"/>
        <dbReference type="ChEBI" id="CHEBI:456216"/>
        <dbReference type="EC" id="2.7.11.1"/>
    </reaction>
</comment>
<dbReference type="FunFam" id="3.30.200.20:FF:000035">
    <property type="entry name" value="Serine/threonine protein kinase Stk1"/>
    <property type="match status" value="1"/>
</dbReference>
<dbReference type="InterPro" id="IPR011042">
    <property type="entry name" value="6-blade_b-propeller_TolB-like"/>
</dbReference>
<proteinExistence type="predicted"/>
<keyword evidence="5 13" id="KW-0418">Kinase</keyword>
<evidence type="ECO:0000256" key="6">
    <source>
        <dbReference type="ARBA" id="ARBA00022840"/>
    </source>
</evidence>
<dbReference type="EMBL" id="CP003249">
    <property type="protein sequence ID" value="AFV75425.1"/>
    <property type="molecule type" value="Genomic_DNA"/>
</dbReference>
<dbReference type="Gene3D" id="2.120.10.30">
    <property type="entry name" value="TolB, C-terminal domain"/>
    <property type="match status" value="1"/>
</dbReference>
<dbReference type="SUPFAM" id="SSF63825">
    <property type="entry name" value="YWTD domain"/>
    <property type="match status" value="1"/>
</dbReference>
<dbReference type="InterPro" id="IPR017441">
    <property type="entry name" value="Protein_kinase_ATP_BS"/>
</dbReference>
<evidence type="ECO:0000256" key="4">
    <source>
        <dbReference type="ARBA" id="ARBA00022741"/>
    </source>
</evidence>
<evidence type="ECO:0000256" key="3">
    <source>
        <dbReference type="ARBA" id="ARBA00022679"/>
    </source>
</evidence>
<feature type="domain" description="Protein kinase" evidence="12">
    <location>
        <begin position="97"/>
        <end position="364"/>
    </location>
</feature>
<dbReference type="PATRIC" id="fig|751945.3.peg.340"/>